<name>A0A1R3J766_9ROSI</name>
<protein>
    <submittedName>
        <fullName evidence="1">Uncharacterized protein</fullName>
    </submittedName>
</protein>
<reference evidence="2" key="1">
    <citation type="submission" date="2013-09" db="EMBL/GenBank/DDBJ databases">
        <title>Corchorus olitorius genome sequencing.</title>
        <authorList>
            <person name="Alam M."/>
            <person name="Haque M.S."/>
            <person name="Islam M.S."/>
            <person name="Emdad E.M."/>
            <person name="Islam M.M."/>
            <person name="Ahmed B."/>
            <person name="Halim A."/>
            <person name="Hossen Q.M.M."/>
            <person name="Hossain M.Z."/>
            <person name="Ahmed R."/>
            <person name="Khan M.M."/>
            <person name="Islam R."/>
            <person name="Rashid M.M."/>
            <person name="Khan S.A."/>
            <person name="Rahman M.S."/>
            <person name="Alam M."/>
            <person name="Yahiya A.S."/>
            <person name="Khan M.S."/>
            <person name="Azam M.S."/>
            <person name="Haque T."/>
            <person name="Lashkar M.Z.H."/>
            <person name="Akhand A.I."/>
            <person name="Morshed G."/>
            <person name="Roy S."/>
            <person name="Uddin K.S."/>
            <person name="Rabeya T."/>
            <person name="Hossain A.S."/>
            <person name="Chowdhury A."/>
            <person name="Snigdha A.R."/>
            <person name="Mortoza M.S."/>
            <person name="Matin S.A."/>
            <person name="Hoque S.M.E."/>
            <person name="Islam M.K."/>
            <person name="Roy D.K."/>
            <person name="Haider R."/>
            <person name="Moosa M.M."/>
            <person name="Elias S.M."/>
            <person name="Hasan A.M."/>
            <person name="Jahan S."/>
            <person name="Shafiuddin M."/>
            <person name="Mahmood N."/>
            <person name="Shommy N.S."/>
        </authorList>
    </citation>
    <scope>NUCLEOTIDE SEQUENCE [LARGE SCALE GENOMIC DNA]</scope>
    <source>
        <strain evidence="2">cv. O-4</strain>
    </source>
</reference>
<dbReference type="AlphaFoldDB" id="A0A1R3J766"/>
<dbReference type="EMBL" id="AWUE01016533">
    <property type="protein sequence ID" value="OMO90671.1"/>
    <property type="molecule type" value="Genomic_DNA"/>
</dbReference>
<accession>A0A1R3J766</accession>
<keyword evidence="2" id="KW-1185">Reference proteome</keyword>
<evidence type="ECO:0000313" key="1">
    <source>
        <dbReference type="EMBL" id="OMO90671.1"/>
    </source>
</evidence>
<dbReference type="Proteomes" id="UP000187203">
    <property type="component" value="Unassembled WGS sequence"/>
</dbReference>
<sequence>MDTRMGSMSGRLTFFLTWRDSLDEAGDVTL</sequence>
<proteinExistence type="predicted"/>
<evidence type="ECO:0000313" key="2">
    <source>
        <dbReference type="Proteomes" id="UP000187203"/>
    </source>
</evidence>
<organism evidence="1 2">
    <name type="scientific">Corchorus olitorius</name>
    <dbReference type="NCBI Taxonomy" id="93759"/>
    <lineage>
        <taxon>Eukaryota</taxon>
        <taxon>Viridiplantae</taxon>
        <taxon>Streptophyta</taxon>
        <taxon>Embryophyta</taxon>
        <taxon>Tracheophyta</taxon>
        <taxon>Spermatophyta</taxon>
        <taxon>Magnoliopsida</taxon>
        <taxon>eudicotyledons</taxon>
        <taxon>Gunneridae</taxon>
        <taxon>Pentapetalae</taxon>
        <taxon>rosids</taxon>
        <taxon>malvids</taxon>
        <taxon>Malvales</taxon>
        <taxon>Malvaceae</taxon>
        <taxon>Grewioideae</taxon>
        <taxon>Apeibeae</taxon>
        <taxon>Corchorus</taxon>
    </lineage>
</organism>
<gene>
    <name evidence="1" type="ORF">COLO4_18969</name>
</gene>
<comment type="caution">
    <text evidence="1">The sequence shown here is derived from an EMBL/GenBank/DDBJ whole genome shotgun (WGS) entry which is preliminary data.</text>
</comment>